<dbReference type="EMBL" id="JBHSTI010000002">
    <property type="protein sequence ID" value="MFC6236801.1"/>
    <property type="molecule type" value="Genomic_DNA"/>
</dbReference>
<dbReference type="RefSeq" id="WP_386763835.1">
    <property type="nucleotide sequence ID" value="NZ_JBHSTI010000002.1"/>
</dbReference>
<protein>
    <submittedName>
        <fullName evidence="2">DUF3291 domain-containing protein</fullName>
    </submittedName>
</protein>
<organism evidence="2 3">
    <name type="scientific">Longivirga aurantiaca</name>
    <dbReference type="NCBI Taxonomy" id="1837743"/>
    <lineage>
        <taxon>Bacteria</taxon>
        <taxon>Bacillati</taxon>
        <taxon>Actinomycetota</taxon>
        <taxon>Actinomycetes</taxon>
        <taxon>Sporichthyales</taxon>
        <taxon>Sporichthyaceae</taxon>
        <taxon>Longivirga</taxon>
    </lineage>
</organism>
<dbReference type="SUPFAM" id="SSF54909">
    <property type="entry name" value="Dimeric alpha+beta barrel"/>
    <property type="match status" value="1"/>
</dbReference>
<evidence type="ECO:0000313" key="2">
    <source>
        <dbReference type="EMBL" id="MFC6236801.1"/>
    </source>
</evidence>
<comment type="caution">
    <text evidence="2">The sequence shown here is derived from an EMBL/GenBank/DDBJ whole genome shotgun (WGS) entry which is preliminary data.</text>
</comment>
<dbReference type="InterPro" id="IPR021708">
    <property type="entry name" value="DUF3291"/>
</dbReference>
<evidence type="ECO:0000259" key="1">
    <source>
        <dbReference type="Pfam" id="PF11695"/>
    </source>
</evidence>
<feature type="domain" description="DUF3291" evidence="1">
    <location>
        <begin position="6"/>
        <end position="143"/>
    </location>
</feature>
<sequence length="153" mass="17196">MADWHLAQLNVARLRVPLDHPAMIPFVTNLLAVNAEADAAPGFVWRLQESASGNATDLRPWGDDMIVNMSVWTDVESLRQYVFTPGHIEIMRQRRAFFTPMETPYSVLWWVPAGHIPTLDEARERLDLLTAEGPSPRAFTFTSEHPAEAATDA</sequence>
<evidence type="ECO:0000313" key="3">
    <source>
        <dbReference type="Proteomes" id="UP001596138"/>
    </source>
</evidence>
<reference evidence="3" key="1">
    <citation type="journal article" date="2019" name="Int. J. Syst. Evol. Microbiol.">
        <title>The Global Catalogue of Microorganisms (GCM) 10K type strain sequencing project: providing services to taxonomists for standard genome sequencing and annotation.</title>
        <authorList>
            <consortium name="The Broad Institute Genomics Platform"/>
            <consortium name="The Broad Institute Genome Sequencing Center for Infectious Disease"/>
            <person name="Wu L."/>
            <person name="Ma J."/>
        </authorList>
    </citation>
    <scope>NUCLEOTIDE SEQUENCE [LARGE SCALE GENOMIC DNA]</scope>
    <source>
        <strain evidence="3">CGMCC 4.7317</strain>
    </source>
</reference>
<name>A0ABW1SWK8_9ACTN</name>
<dbReference type="Pfam" id="PF11695">
    <property type="entry name" value="DUF3291"/>
    <property type="match status" value="1"/>
</dbReference>
<accession>A0ABW1SWK8</accession>
<dbReference type="InterPro" id="IPR011008">
    <property type="entry name" value="Dimeric_a/b-barrel"/>
</dbReference>
<keyword evidence="3" id="KW-1185">Reference proteome</keyword>
<proteinExistence type="predicted"/>
<dbReference type="Proteomes" id="UP001596138">
    <property type="component" value="Unassembled WGS sequence"/>
</dbReference>
<gene>
    <name evidence="2" type="ORF">ACFQGU_02850</name>
</gene>